<comment type="caution">
    <text evidence="2">The sequence shown here is derived from an EMBL/GenBank/DDBJ whole genome shotgun (WGS) entry which is preliminary data.</text>
</comment>
<evidence type="ECO:0000313" key="2">
    <source>
        <dbReference type="EMBL" id="NLE31293.1"/>
    </source>
</evidence>
<evidence type="ECO:0008006" key="4">
    <source>
        <dbReference type="Google" id="ProtNLM"/>
    </source>
</evidence>
<feature type="transmembrane region" description="Helical" evidence="1">
    <location>
        <begin position="44"/>
        <end position="63"/>
    </location>
</feature>
<evidence type="ECO:0000313" key="3">
    <source>
        <dbReference type="Proteomes" id="UP000554004"/>
    </source>
</evidence>
<feature type="transmembrane region" description="Helical" evidence="1">
    <location>
        <begin position="6"/>
        <end position="37"/>
    </location>
</feature>
<gene>
    <name evidence="2" type="ORF">GX618_03400</name>
</gene>
<dbReference type="AlphaFoldDB" id="A0A847ETK0"/>
<dbReference type="EMBL" id="JAAZAL010000121">
    <property type="protein sequence ID" value="NLE31293.1"/>
    <property type="molecule type" value="Genomic_DNA"/>
</dbReference>
<keyword evidence="1" id="KW-0812">Transmembrane</keyword>
<proteinExistence type="predicted"/>
<keyword evidence="1" id="KW-1133">Transmembrane helix</keyword>
<dbReference type="Proteomes" id="UP000554004">
    <property type="component" value="Unassembled WGS sequence"/>
</dbReference>
<evidence type="ECO:0000256" key="1">
    <source>
        <dbReference type="SAM" id="Phobius"/>
    </source>
</evidence>
<organism evidence="2 3">
    <name type="scientific">Candidatus Dojkabacteria bacterium</name>
    <dbReference type="NCBI Taxonomy" id="2099670"/>
    <lineage>
        <taxon>Bacteria</taxon>
        <taxon>Candidatus Dojkabacteria</taxon>
    </lineage>
</organism>
<feature type="transmembrane region" description="Helical" evidence="1">
    <location>
        <begin position="127"/>
        <end position="148"/>
    </location>
</feature>
<sequence>MIEVLLIIISIFVLLFLESFLFELFSFSILILVLLLLWKRINPVVYYILITFFAITLDSVNHFPLGTHVLVISILLFVFDLLSIVIPSEGKLHYLTILLSTFLYYILLLLIGSLLQDGAFPKVWGSLVNIAVVSGITTILYAFVNRFLKSIQYEGSKSRLTLD</sequence>
<feature type="transmembrane region" description="Helical" evidence="1">
    <location>
        <begin position="94"/>
        <end position="115"/>
    </location>
</feature>
<feature type="transmembrane region" description="Helical" evidence="1">
    <location>
        <begin position="69"/>
        <end position="87"/>
    </location>
</feature>
<name>A0A847ETK0_9BACT</name>
<accession>A0A847ETK0</accession>
<keyword evidence="1" id="KW-0472">Membrane</keyword>
<protein>
    <recommendedName>
        <fullName evidence="4">Rod shape-determining protein MreD</fullName>
    </recommendedName>
</protein>
<reference evidence="2 3" key="1">
    <citation type="journal article" date="2020" name="Biotechnol. Biofuels">
        <title>New insights from the biogas microbiome by comprehensive genome-resolved metagenomics of nearly 1600 species originating from multiple anaerobic digesters.</title>
        <authorList>
            <person name="Campanaro S."/>
            <person name="Treu L."/>
            <person name="Rodriguez-R L.M."/>
            <person name="Kovalovszki A."/>
            <person name="Ziels R.M."/>
            <person name="Maus I."/>
            <person name="Zhu X."/>
            <person name="Kougias P.G."/>
            <person name="Basile A."/>
            <person name="Luo G."/>
            <person name="Schluter A."/>
            <person name="Konstantinidis K.T."/>
            <person name="Angelidaki I."/>
        </authorList>
    </citation>
    <scope>NUCLEOTIDE SEQUENCE [LARGE SCALE GENOMIC DNA]</scope>
    <source>
        <strain evidence="2">AS06rmzACSIP_421</strain>
    </source>
</reference>